<evidence type="ECO:0000256" key="4">
    <source>
        <dbReference type="ARBA" id="ARBA00022691"/>
    </source>
</evidence>
<dbReference type="InterPro" id="IPR013785">
    <property type="entry name" value="Aldolase_TIM"/>
</dbReference>
<gene>
    <name evidence="11" type="ORF">APQ14_17085</name>
</gene>
<dbReference type="GO" id="GO:0051539">
    <property type="term" value="F:4 iron, 4 sulfur cluster binding"/>
    <property type="evidence" value="ECO:0007669"/>
    <property type="project" value="UniProtKB-KW"/>
</dbReference>
<keyword evidence="8" id="KW-0411">Iron-sulfur</keyword>
<evidence type="ECO:0000259" key="9">
    <source>
        <dbReference type="PROSITE" id="PS51379"/>
    </source>
</evidence>
<dbReference type="PROSITE" id="PS51379">
    <property type="entry name" value="4FE4S_FER_2"/>
    <property type="match status" value="1"/>
</dbReference>
<dbReference type="CDD" id="cd01335">
    <property type="entry name" value="Radical_SAM"/>
    <property type="match status" value="1"/>
</dbReference>
<dbReference type="InterPro" id="IPR012839">
    <property type="entry name" value="Organic_radical_activase"/>
</dbReference>
<dbReference type="Gene3D" id="3.20.20.70">
    <property type="entry name" value="Aldolase class I"/>
    <property type="match status" value="1"/>
</dbReference>
<dbReference type="InterPro" id="IPR017896">
    <property type="entry name" value="4Fe4S_Fe-S-bd"/>
</dbReference>
<dbReference type="GO" id="GO:0046872">
    <property type="term" value="F:metal ion binding"/>
    <property type="evidence" value="ECO:0007669"/>
    <property type="project" value="UniProtKB-KW"/>
</dbReference>
<dbReference type="AlphaFoldDB" id="A0A109D5Y1"/>
<comment type="cofactor">
    <cofactor evidence="1">
        <name>[4Fe-4S] cluster</name>
        <dbReference type="ChEBI" id="CHEBI:49883"/>
    </cofactor>
</comment>
<name>A0A109D5Y1_9VIBR</name>
<comment type="similarity">
    <text evidence="2">Belongs to the organic radical-activating enzymes family.</text>
</comment>
<dbReference type="SFLD" id="SFLDF00392">
    <property type="entry name" value="YjjI_activase"/>
    <property type="match status" value="1"/>
</dbReference>
<feature type="domain" description="Radical SAM core" evidence="10">
    <location>
        <begin position="33"/>
        <end position="304"/>
    </location>
</feature>
<dbReference type="InterPro" id="IPR034457">
    <property type="entry name" value="Organic_radical-activating"/>
</dbReference>
<dbReference type="SUPFAM" id="SSF102114">
    <property type="entry name" value="Radical SAM enzymes"/>
    <property type="match status" value="1"/>
</dbReference>
<dbReference type="RefSeq" id="WP_060469547.1">
    <property type="nucleotide sequence ID" value="NZ_AP025515.1"/>
</dbReference>
<dbReference type="InterPro" id="IPR040074">
    <property type="entry name" value="BssD/PflA/YjjW"/>
</dbReference>
<dbReference type="PROSITE" id="PS01087">
    <property type="entry name" value="RADICAL_ACTIVATING"/>
    <property type="match status" value="1"/>
</dbReference>
<dbReference type="EMBL" id="LMXU01000033">
    <property type="protein sequence ID" value="KWT99346.1"/>
    <property type="molecule type" value="Genomic_DNA"/>
</dbReference>
<evidence type="ECO:0000256" key="3">
    <source>
        <dbReference type="ARBA" id="ARBA00022485"/>
    </source>
</evidence>
<protein>
    <submittedName>
        <fullName evidence="11">YjjW family glycine radical enzyme activase</fullName>
    </submittedName>
</protein>
<comment type="caution">
    <text evidence="11">The sequence shown here is derived from an EMBL/GenBank/DDBJ whole genome shotgun (WGS) entry which is preliminary data.</text>
</comment>
<dbReference type="InterPro" id="IPR058240">
    <property type="entry name" value="rSAM_sf"/>
</dbReference>
<dbReference type="SFLD" id="SFLDG01066">
    <property type="entry name" value="organic_radical-activating_enz"/>
    <property type="match status" value="1"/>
</dbReference>
<evidence type="ECO:0000256" key="6">
    <source>
        <dbReference type="ARBA" id="ARBA00023002"/>
    </source>
</evidence>
<keyword evidence="3" id="KW-0004">4Fe-4S</keyword>
<keyword evidence="6" id="KW-0560">Oxidoreductase</keyword>
<dbReference type="InterPro" id="IPR023912">
    <property type="entry name" value="YjjW_bact"/>
</dbReference>
<dbReference type="GeneID" id="300180297"/>
<keyword evidence="5" id="KW-0479">Metal-binding</keyword>
<evidence type="ECO:0000256" key="5">
    <source>
        <dbReference type="ARBA" id="ARBA00022723"/>
    </source>
</evidence>
<keyword evidence="12" id="KW-1185">Reference proteome</keyword>
<evidence type="ECO:0000259" key="10">
    <source>
        <dbReference type="PROSITE" id="PS51918"/>
    </source>
</evidence>
<evidence type="ECO:0000256" key="2">
    <source>
        <dbReference type="ARBA" id="ARBA00009777"/>
    </source>
</evidence>
<dbReference type="GO" id="GO:0016491">
    <property type="term" value="F:oxidoreductase activity"/>
    <property type="evidence" value="ECO:0007669"/>
    <property type="project" value="UniProtKB-KW"/>
</dbReference>
<dbReference type="SFLD" id="SFLDS00029">
    <property type="entry name" value="Radical_SAM"/>
    <property type="match status" value="1"/>
</dbReference>
<dbReference type="PANTHER" id="PTHR30352">
    <property type="entry name" value="PYRUVATE FORMATE-LYASE-ACTIVATING ENZYME"/>
    <property type="match status" value="1"/>
</dbReference>
<accession>A0A109D5Y1</accession>
<dbReference type="PIRSF" id="PIRSF000371">
    <property type="entry name" value="PFL_act_enz"/>
    <property type="match status" value="1"/>
</dbReference>
<evidence type="ECO:0000256" key="1">
    <source>
        <dbReference type="ARBA" id="ARBA00001966"/>
    </source>
</evidence>
<keyword evidence="4" id="KW-0949">S-adenosyl-L-methionine</keyword>
<dbReference type="InterPro" id="IPR001989">
    <property type="entry name" value="Radical_activat_CS"/>
</dbReference>
<dbReference type="Pfam" id="PF04055">
    <property type="entry name" value="Radical_SAM"/>
    <property type="match status" value="1"/>
</dbReference>
<dbReference type="InterPro" id="IPR007197">
    <property type="entry name" value="rSAM"/>
</dbReference>
<sequence>MKISDLTTQMARVNNNKTEKQAKVSRVLTFSCVDGPGNRLVLFLQGCNFDCITCHNPHTINHCNHCGDCVSGCPSGALSVVDGKVKWDLSDCTNCDQCIDICNHKSSPKITSMTVSEVLELVRHNQFFLSGITVSGGEATMQLPFIIELFQAIKSDSQLAHLTCFIDSNGSLPQQGWDKVLPFLDGAMIDLKSWQSETHLWLVGRGNHRVFETINYLADKGKLHEVRLLHIPNKSDLDIEVEQVGYYLKGLPSDVRIRLNAFQHHGVIGEALEWSKCTEQQMQSFHDKLYAIVQRPMQTPKVYT</sequence>
<dbReference type="Proteomes" id="UP000057389">
    <property type="component" value="Unassembled WGS sequence"/>
</dbReference>
<dbReference type="SUPFAM" id="SSF54862">
    <property type="entry name" value="4Fe-4S ferredoxins"/>
    <property type="match status" value="1"/>
</dbReference>
<keyword evidence="7" id="KW-0408">Iron</keyword>
<dbReference type="PROSITE" id="PS51918">
    <property type="entry name" value="RADICAL_SAM"/>
    <property type="match status" value="1"/>
</dbReference>
<evidence type="ECO:0000313" key="11">
    <source>
        <dbReference type="EMBL" id="KWT99346.1"/>
    </source>
</evidence>
<proteinExistence type="inferred from homology"/>
<dbReference type="NCBIfam" id="TIGR04041">
    <property type="entry name" value="activase_YjjW"/>
    <property type="match status" value="1"/>
</dbReference>
<organism evidence="11 12">
    <name type="scientific">Vibrio toranzoniae</name>
    <dbReference type="NCBI Taxonomy" id="1194427"/>
    <lineage>
        <taxon>Bacteria</taxon>
        <taxon>Pseudomonadati</taxon>
        <taxon>Pseudomonadota</taxon>
        <taxon>Gammaproteobacteria</taxon>
        <taxon>Vibrionales</taxon>
        <taxon>Vibrionaceae</taxon>
        <taxon>Vibrio</taxon>
    </lineage>
</organism>
<dbReference type="OrthoDB" id="9782387at2"/>
<reference evidence="11 12" key="1">
    <citation type="submission" date="2015-11" db="EMBL/GenBank/DDBJ databases">
        <title>Draft WGS of Vibrio toranzoniae.</title>
        <authorList>
            <person name="Lasa A."/>
            <person name="Romalde J.L."/>
        </authorList>
    </citation>
    <scope>NUCLEOTIDE SEQUENCE [LARGE SCALE GENOMIC DNA]</scope>
    <source>
        <strain evidence="11 12">Vb 10.8</strain>
    </source>
</reference>
<dbReference type="SFLD" id="SFLDG01118">
    <property type="entry name" value="activating_enzymes__group_2"/>
    <property type="match status" value="1"/>
</dbReference>
<dbReference type="PANTHER" id="PTHR30352:SF13">
    <property type="entry name" value="GLYCYL-RADICAL ENZYME ACTIVATING ENZYME YJJW-RELATED"/>
    <property type="match status" value="1"/>
</dbReference>
<evidence type="ECO:0000313" key="12">
    <source>
        <dbReference type="Proteomes" id="UP000057389"/>
    </source>
</evidence>
<dbReference type="Gene3D" id="3.30.70.20">
    <property type="match status" value="1"/>
</dbReference>
<feature type="domain" description="4Fe-4S ferredoxin-type" evidence="9">
    <location>
        <begin position="56"/>
        <end position="83"/>
    </location>
</feature>
<evidence type="ECO:0000256" key="7">
    <source>
        <dbReference type="ARBA" id="ARBA00023004"/>
    </source>
</evidence>
<evidence type="ECO:0000256" key="8">
    <source>
        <dbReference type="ARBA" id="ARBA00023014"/>
    </source>
</evidence>